<sequence>MVASSEKNTVESILHEDRVFPPAADFSNNAHIKSLQDYEQLYEKAKSDPETFWAELAEQELHWFQKWDQVLDWKPPFAKWFVNGKINMSYNCLDRHLTTWRRNKAAIIWEGEPGDSRTLTYGELHREVCQFANVLKDMGVEKGDRVGIYMPMVPEAAIAMLACTRIGAPHSVGFWGV</sequence>
<dbReference type="Pfam" id="PF16177">
    <property type="entry name" value="ACAS_N"/>
    <property type="match status" value="1"/>
</dbReference>
<name>T2JV85_CROWT</name>
<reference evidence="5 6" key="2">
    <citation type="submission" date="2013-09" db="EMBL/GenBank/DDBJ databases">
        <title>Whole genome comparison of six Crocosphaera watsonii strains with differing phenotypes.</title>
        <authorList>
            <person name="Bench S.R."/>
            <person name="Heller P."/>
            <person name="Frank I."/>
            <person name="Arciniega M."/>
            <person name="Shilova I.N."/>
            <person name="Zehr J.P."/>
        </authorList>
    </citation>
    <scope>NUCLEOTIDE SEQUENCE [LARGE SCALE GENOMIC DNA]</scope>
    <source>
        <strain evidence="5 6">WH 0402</strain>
    </source>
</reference>
<comment type="caution">
    <text evidence="5">The sequence shown here is derived from an EMBL/GenBank/DDBJ whole genome shotgun (WGS) entry which is preliminary data.</text>
</comment>
<dbReference type="EMBL" id="CAQN01001027">
    <property type="protein sequence ID" value="CCQ69728.1"/>
    <property type="molecule type" value="Genomic_DNA"/>
</dbReference>
<protein>
    <submittedName>
        <fullName evidence="5">Acetyl-coenzyme A synthetase</fullName>
        <ecNumber evidence="5">6.2.1.1</ecNumber>
    </submittedName>
</protein>
<reference evidence="5 6" key="1">
    <citation type="submission" date="2013-01" db="EMBL/GenBank/DDBJ databases">
        <authorList>
            <person name="Bench S."/>
        </authorList>
    </citation>
    <scope>NUCLEOTIDE SEQUENCE [LARGE SCALE GENOMIC DNA]</scope>
    <source>
        <strain evidence="5 6">WH 0402</strain>
    </source>
</reference>
<dbReference type="InterPro" id="IPR032387">
    <property type="entry name" value="ACAS_N"/>
</dbReference>
<organism evidence="5 6">
    <name type="scientific">Crocosphaera watsonii WH 0402</name>
    <dbReference type="NCBI Taxonomy" id="1284629"/>
    <lineage>
        <taxon>Bacteria</taxon>
        <taxon>Bacillati</taxon>
        <taxon>Cyanobacteriota</taxon>
        <taxon>Cyanophyceae</taxon>
        <taxon>Oscillatoriophycideae</taxon>
        <taxon>Chroococcales</taxon>
        <taxon>Aphanothecaceae</taxon>
        <taxon>Crocosphaera</taxon>
    </lineage>
</organism>
<keyword evidence="2" id="KW-0007">Acetylation</keyword>
<accession>T2JV85</accession>
<dbReference type="EC" id="6.2.1.1" evidence="5"/>
<evidence type="ECO:0000256" key="2">
    <source>
        <dbReference type="ARBA" id="ARBA00022990"/>
    </source>
</evidence>
<dbReference type="Gene3D" id="3.40.50.12780">
    <property type="entry name" value="N-terminal domain of ligase-like"/>
    <property type="match status" value="1"/>
</dbReference>
<dbReference type="PANTHER" id="PTHR24095">
    <property type="entry name" value="ACETYL-COENZYME A SYNTHETASE"/>
    <property type="match status" value="1"/>
</dbReference>
<dbReference type="Pfam" id="PF00501">
    <property type="entry name" value="AMP-binding"/>
    <property type="match status" value="1"/>
</dbReference>
<dbReference type="PANTHER" id="PTHR24095:SF14">
    <property type="entry name" value="ACETYL-COENZYME A SYNTHETASE 1"/>
    <property type="match status" value="1"/>
</dbReference>
<feature type="domain" description="Acetyl-coenzyme A synthetase N-terminal" evidence="4">
    <location>
        <begin position="38"/>
        <end position="92"/>
    </location>
</feature>
<dbReference type="SUPFAM" id="SSF56801">
    <property type="entry name" value="Acetyl-CoA synthetase-like"/>
    <property type="match status" value="1"/>
</dbReference>
<dbReference type="InterPro" id="IPR042099">
    <property type="entry name" value="ANL_N_sf"/>
</dbReference>
<evidence type="ECO:0000313" key="6">
    <source>
        <dbReference type="Proteomes" id="UP000018130"/>
    </source>
</evidence>
<dbReference type="Proteomes" id="UP000018130">
    <property type="component" value="Unassembled WGS sequence"/>
</dbReference>
<dbReference type="AlphaFoldDB" id="T2JV85"/>
<feature type="domain" description="AMP-dependent synthetase/ligase" evidence="3">
    <location>
        <begin position="99"/>
        <end position="171"/>
    </location>
</feature>
<gene>
    <name evidence="5" type="ORF">CWATWH0402_4148</name>
</gene>
<proteinExistence type="inferred from homology"/>
<dbReference type="InterPro" id="IPR000873">
    <property type="entry name" value="AMP-dep_synth/lig_dom"/>
</dbReference>
<comment type="similarity">
    <text evidence="1">Belongs to the ATP-dependent AMP-binding enzyme family.</text>
</comment>
<keyword evidence="5" id="KW-0436">Ligase</keyword>
<evidence type="ECO:0000313" key="5">
    <source>
        <dbReference type="EMBL" id="CCQ69728.1"/>
    </source>
</evidence>
<evidence type="ECO:0000259" key="4">
    <source>
        <dbReference type="Pfam" id="PF16177"/>
    </source>
</evidence>
<dbReference type="GO" id="GO:0003987">
    <property type="term" value="F:acetate-CoA ligase activity"/>
    <property type="evidence" value="ECO:0007669"/>
    <property type="project" value="UniProtKB-EC"/>
</dbReference>
<dbReference type="GO" id="GO:0005829">
    <property type="term" value="C:cytosol"/>
    <property type="evidence" value="ECO:0007669"/>
    <property type="project" value="TreeGrafter"/>
</dbReference>
<dbReference type="GO" id="GO:0006085">
    <property type="term" value="P:acetyl-CoA biosynthetic process"/>
    <property type="evidence" value="ECO:0007669"/>
    <property type="project" value="TreeGrafter"/>
</dbReference>
<evidence type="ECO:0000259" key="3">
    <source>
        <dbReference type="Pfam" id="PF00501"/>
    </source>
</evidence>
<evidence type="ECO:0000256" key="1">
    <source>
        <dbReference type="ARBA" id="ARBA00006432"/>
    </source>
</evidence>